<dbReference type="Proteomes" id="UP001501207">
    <property type="component" value="Unassembled WGS sequence"/>
</dbReference>
<dbReference type="EMBL" id="BAABFN010000005">
    <property type="protein sequence ID" value="GAA4311641.1"/>
    <property type="molecule type" value="Genomic_DNA"/>
</dbReference>
<dbReference type="PANTHER" id="PTHR46268:SF6">
    <property type="entry name" value="UNIVERSAL STRESS PROTEIN UP12"/>
    <property type="match status" value="1"/>
</dbReference>
<proteinExistence type="inferred from homology"/>
<dbReference type="InterPro" id="IPR014729">
    <property type="entry name" value="Rossmann-like_a/b/a_fold"/>
</dbReference>
<evidence type="ECO:0000313" key="4">
    <source>
        <dbReference type="EMBL" id="GAA4311641.1"/>
    </source>
</evidence>
<dbReference type="CDD" id="cd00293">
    <property type="entry name" value="USP-like"/>
    <property type="match status" value="1"/>
</dbReference>
<evidence type="ECO:0000313" key="5">
    <source>
        <dbReference type="Proteomes" id="UP001501207"/>
    </source>
</evidence>
<dbReference type="Gene3D" id="3.40.50.620">
    <property type="entry name" value="HUPs"/>
    <property type="match status" value="1"/>
</dbReference>
<dbReference type="InterPro" id="IPR006016">
    <property type="entry name" value="UspA"/>
</dbReference>
<keyword evidence="2" id="KW-0963">Cytoplasm</keyword>
<comment type="caution">
    <text evidence="4">The sequence shown here is derived from an EMBL/GenBank/DDBJ whole genome shotgun (WGS) entry which is preliminary data.</text>
</comment>
<feature type="domain" description="UspA" evidence="3">
    <location>
        <begin position="10"/>
        <end position="153"/>
    </location>
</feature>
<dbReference type="PANTHER" id="PTHR46268">
    <property type="entry name" value="STRESS RESPONSE PROTEIN NHAX"/>
    <property type="match status" value="1"/>
</dbReference>
<comment type="subcellular location">
    <subcellularLocation>
        <location evidence="2">Cytoplasm</location>
    </subcellularLocation>
</comment>
<organism evidence="4 5">
    <name type="scientific">Compostibacter hankyongensis</name>
    <dbReference type="NCBI Taxonomy" id="1007089"/>
    <lineage>
        <taxon>Bacteria</taxon>
        <taxon>Pseudomonadati</taxon>
        <taxon>Bacteroidota</taxon>
        <taxon>Chitinophagia</taxon>
        <taxon>Chitinophagales</taxon>
        <taxon>Chitinophagaceae</taxon>
        <taxon>Compostibacter</taxon>
    </lineage>
</organism>
<dbReference type="InterPro" id="IPR006015">
    <property type="entry name" value="Universal_stress_UspA"/>
</dbReference>
<comment type="similarity">
    <text evidence="1 2">Belongs to the universal stress protein A family.</text>
</comment>
<reference evidence="5" key="1">
    <citation type="journal article" date="2019" name="Int. J. Syst. Evol. Microbiol.">
        <title>The Global Catalogue of Microorganisms (GCM) 10K type strain sequencing project: providing services to taxonomists for standard genome sequencing and annotation.</title>
        <authorList>
            <consortium name="The Broad Institute Genomics Platform"/>
            <consortium name="The Broad Institute Genome Sequencing Center for Infectious Disease"/>
            <person name="Wu L."/>
            <person name="Ma J."/>
        </authorList>
    </citation>
    <scope>NUCLEOTIDE SEQUENCE [LARGE SCALE GENOMIC DNA]</scope>
    <source>
        <strain evidence="5">JCM 17664</strain>
    </source>
</reference>
<protein>
    <recommendedName>
        <fullName evidence="2">Universal stress protein</fullName>
    </recommendedName>
</protein>
<dbReference type="SUPFAM" id="SSF52402">
    <property type="entry name" value="Adenine nucleotide alpha hydrolases-like"/>
    <property type="match status" value="1"/>
</dbReference>
<evidence type="ECO:0000256" key="2">
    <source>
        <dbReference type="PIRNR" id="PIRNR006276"/>
    </source>
</evidence>
<dbReference type="Pfam" id="PF00582">
    <property type="entry name" value="Usp"/>
    <property type="match status" value="1"/>
</dbReference>
<evidence type="ECO:0000259" key="3">
    <source>
        <dbReference type="Pfam" id="PF00582"/>
    </source>
</evidence>
<keyword evidence="5" id="KW-1185">Reference proteome</keyword>
<name>A0ABP8FV59_9BACT</name>
<gene>
    <name evidence="4" type="ORF">GCM10023143_20800</name>
</gene>
<dbReference type="PIRSF" id="PIRSF006276">
    <property type="entry name" value="UspA"/>
    <property type="match status" value="1"/>
</dbReference>
<accession>A0ABP8FV59</accession>
<evidence type="ECO:0000256" key="1">
    <source>
        <dbReference type="ARBA" id="ARBA00008791"/>
    </source>
</evidence>
<dbReference type="PRINTS" id="PR01438">
    <property type="entry name" value="UNVRSLSTRESS"/>
</dbReference>
<sequence>MIYYLNPTIMFRKILIAVNDDEYARKPAETGFQLARTLNAAVGIVFVIDQRLTVNPMDNDISPLSPLEIMESLHREADRTLDELMGRYAGDQPAERFTPEGRPTAEILNTAESWGADLIILGTHGRSGLMQLLTGSITTYIKHHSKIPVLIVPSEH</sequence>